<feature type="coiled-coil region" evidence="1">
    <location>
        <begin position="690"/>
        <end position="727"/>
    </location>
</feature>
<dbReference type="GO" id="GO:0000785">
    <property type="term" value="C:chromatin"/>
    <property type="evidence" value="ECO:0007669"/>
    <property type="project" value="TreeGrafter"/>
</dbReference>
<dbReference type="GO" id="GO:0003682">
    <property type="term" value="F:chromatin binding"/>
    <property type="evidence" value="ECO:0007669"/>
    <property type="project" value="TreeGrafter"/>
</dbReference>
<feature type="coiled-coil region" evidence="1">
    <location>
        <begin position="768"/>
        <end position="795"/>
    </location>
</feature>
<feature type="coiled-coil region" evidence="1">
    <location>
        <begin position="6"/>
        <end position="211"/>
    </location>
</feature>
<dbReference type="EMBL" id="PZQS01000006">
    <property type="protein sequence ID" value="PVD28118.1"/>
    <property type="molecule type" value="Genomic_DNA"/>
</dbReference>
<proteinExistence type="predicted"/>
<dbReference type="OrthoDB" id="2441647at2759"/>
<keyword evidence="3" id="KW-1185">Reference proteome</keyword>
<feature type="coiled-coil region" evidence="1">
    <location>
        <begin position="1154"/>
        <end position="1324"/>
    </location>
</feature>
<evidence type="ECO:0000313" key="2">
    <source>
        <dbReference type="EMBL" id="PVD28118.1"/>
    </source>
</evidence>
<feature type="coiled-coil region" evidence="1">
    <location>
        <begin position="989"/>
        <end position="1091"/>
    </location>
</feature>
<accession>A0A2T7P3Y0</accession>
<feature type="coiled-coil region" evidence="1">
    <location>
        <begin position="251"/>
        <end position="285"/>
    </location>
</feature>
<feature type="coiled-coil region" evidence="1">
    <location>
        <begin position="394"/>
        <end position="583"/>
    </location>
</feature>
<name>A0A2T7P3Y0_POMCA</name>
<dbReference type="PANTHER" id="PTHR43941:SF1">
    <property type="entry name" value="STRUCTURAL MAINTENANCE OF CHROMOSOMES PROTEIN 2"/>
    <property type="match status" value="1"/>
</dbReference>
<gene>
    <name evidence="2" type="ORF">C0Q70_10700</name>
</gene>
<comment type="caution">
    <text evidence="2">The sequence shown here is derived from an EMBL/GenBank/DDBJ whole genome shotgun (WGS) entry which is preliminary data.</text>
</comment>
<dbReference type="GO" id="GO:0000796">
    <property type="term" value="C:condensin complex"/>
    <property type="evidence" value="ECO:0007669"/>
    <property type="project" value="TreeGrafter"/>
</dbReference>
<dbReference type="Proteomes" id="UP000245119">
    <property type="component" value="Linkage Group LG6"/>
</dbReference>
<feature type="coiled-coil region" evidence="1">
    <location>
        <begin position="1374"/>
        <end position="1412"/>
    </location>
</feature>
<evidence type="ECO:0000313" key="3">
    <source>
        <dbReference type="Proteomes" id="UP000245119"/>
    </source>
</evidence>
<dbReference type="PANTHER" id="PTHR43941">
    <property type="entry name" value="STRUCTURAL MAINTENANCE OF CHROMOSOMES PROTEIN 2"/>
    <property type="match status" value="1"/>
</dbReference>
<evidence type="ECO:0000256" key="1">
    <source>
        <dbReference type="SAM" id="Coils"/>
    </source>
</evidence>
<sequence>MDLTSLTRLQTDKNDLEVALSAMTRKTAELEASLEDLEKKCCASDKSVVEIKAVLQNEREKIADLEASSSELLSLQQDLQANLSATEKLLASANQNLERSFMEKDELENTILEKDTIVQKMEAERDVLKQELEEKDLILKEQEMKLGDLKLELLQSMEQQSALTAQNDQLIKDLRSVVKEKEDIQEQLSQLKHQRNEREEKIQEMERQLKSGHQHVETVQTELGEAIAELTRKGSELQYIKEQWDSLQKESNDGSRRIEDLENVVEQLQNMAARLKEEKQLNDQTLTSNLEKVNTALFEERTKTGKIQKEMRELKSALQAVKSKFMKIKGEKNHIEGELLVNVKEERNSRESLSEQVLLASTAFTTLKSNLEQSELQNQNESLGSDLSKMAEKLSAVESRVQKYIDAMVDLEQQVCGFIEDKTKAREERDLECTKLREEMNNIREQITEDCAKKEDELSIWKTHSETLTTLLEEARTGLEAVQKENHVLQAEMQQLKKNHLDHEAELQEEQEALKLIQQEKDELTTLSRSLKDANAVLHQELDKAHAEYEQLKLDNDSLVSKEHQTAEELQQLKEDSSRLQEQCALQKYLHESFLPGRRKKQADRKFAFGEKESLAISSSSAATKLSDEVSRLKTRCAGLASELQENINIKEQIEVQLLQEKAETSQLKNILEQKMSDADLLLKKSHEELKTKKEDFESVIAEKTRLQEELKEIREAHQDQADLQAVVTASASEIVELNSKSSQDRLQETEAECRDIKSILLEKNNLILDLEARFKMAESELEQLHEQYAIANSAHKHFFRLEKQYAALDTISTESKVCLNNTLMALAEVLQIVKELGVVVYSMDEKAKTGESCLEVFDGCSSDLDYTSMVKIHEFKVAFDYLQSEKVQKLKALSDGVHRVVQEKLMLEKEQAKLLKLLEETIDEKDLTDQQMLDTQTVCQTLQEEIGQLTQELEEVKVIVVGKESHLEKVQEVKKGFESDFQQFRSTLTSLMEEKQQLCNENEHLMTKLVDFQAILDLEKDFHLTQIKNLEEEIKRRLEIEKQEQAARTDAQNEKMKDLQSSLNEKVSSHLLVNQQLEDLTSQLAAMQDELVIKTALLQEQEKVLDLEQSLLERTDEVESRDKELEAQFQKMLVFKENILELNYADEEKRSELETLRAHMDEALDKVHNLQSERDEMEERLLDSQVYVQRSELRLEQLESLVQNLEAEVHEWKKKFQETRDVLISSESHFHTCQTENNDLASQLLSVEVELKEKQKEVSGLMEQLERMEFNLANKNCLEEDLQVLRTELQECRKNLDLVVAECSDLKQNLNESEAQELRLQQSIEEKDDIINGLTAEAMSLSRTKTDLEACLQFANENVIALKGELEMRDEALVDKRVEIDDLANQMHSLRAELTKEIETRNCRIDDLEKKLEGIGAELTPSLGTQDESPLKDQQEVVIVYIH</sequence>
<protein>
    <submittedName>
        <fullName evidence="2">Uncharacterized protein</fullName>
    </submittedName>
</protein>
<organism evidence="2 3">
    <name type="scientific">Pomacea canaliculata</name>
    <name type="common">Golden apple snail</name>
    <dbReference type="NCBI Taxonomy" id="400727"/>
    <lineage>
        <taxon>Eukaryota</taxon>
        <taxon>Metazoa</taxon>
        <taxon>Spiralia</taxon>
        <taxon>Lophotrochozoa</taxon>
        <taxon>Mollusca</taxon>
        <taxon>Gastropoda</taxon>
        <taxon>Caenogastropoda</taxon>
        <taxon>Architaenioglossa</taxon>
        <taxon>Ampullarioidea</taxon>
        <taxon>Ampullariidae</taxon>
        <taxon>Pomacea</taxon>
    </lineage>
</organism>
<reference evidence="2 3" key="1">
    <citation type="submission" date="2018-04" db="EMBL/GenBank/DDBJ databases">
        <title>The genome of golden apple snail Pomacea canaliculata provides insight into stress tolerance and invasive adaptation.</title>
        <authorList>
            <person name="Liu C."/>
            <person name="Liu B."/>
            <person name="Ren Y."/>
            <person name="Zhang Y."/>
            <person name="Wang H."/>
            <person name="Li S."/>
            <person name="Jiang F."/>
            <person name="Yin L."/>
            <person name="Zhang G."/>
            <person name="Qian W."/>
            <person name="Fan W."/>
        </authorList>
    </citation>
    <scope>NUCLEOTIDE SEQUENCE [LARGE SCALE GENOMIC DNA]</scope>
    <source>
        <strain evidence="2">SZHN2017</strain>
        <tissue evidence="2">Muscle</tissue>
    </source>
</reference>
<keyword evidence="1" id="KW-0175">Coiled coil</keyword>
<dbReference type="GO" id="GO:0007076">
    <property type="term" value="P:mitotic chromosome condensation"/>
    <property type="evidence" value="ECO:0007669"/>
    <property type="project" value="TreeGrafter"/>
</dbReference>
<dbReference type="GO" id="GO:0000793">
    <property type="term" value="C:condensed chromosome"/>
    <property type="evidence" value="ECO:0007669"/>
    <property type="project" value="TreeGrafter"/>
</dbReference>